<dbReference type="Proteomes" id="UP000824118">
    <property type="component" value="Unassembled WGS sequence"/>
</dbReference>
<evidence type="ECO:0000259" key="2">
    <source>
        <dbReference type="Pfam" id="PF01205"/>
    </source>
</evidence>
<dbReference type="InterPro" id="IPR001498">
    <property type="entry name" value="Impact_N"/>
</dbReference>
<dbReference type="Gene3D" id="3.30.70.240">
    <property type="match status" value="1"/>
</dbReference>
<evidence type="ECO:0000256" key="1">
    <source>
        <dbReference type="ARBA" id="ARBA00007665"/>
    </source>
</evidence>
<dbReference type="InterPro" id="IPR023582">
    <property type="entry name" value="Impact"/>
</dbReference>
<accession>A0A9D1S7Y0</accession>
<dbReference type="InterPro" id="IPR035647">
    <property type="entry name" value="EFG_III/V"/>
</dbReference>
<dbReference type="Pfam" id="PF09186">
    <property type="entry name" value="DUF1949"/>
    <property type="match status" value="1"/>
</dbReference>
<dbReference type="PANTHER" id="PTHR16301">
    <property type="entry name" value="IMPACT-RELATED"/>
    <property type="match status" value="1"/>
</dbReference>
<organism evidence="4 5">
    <name type="scientific">Candidatus Limousia pullorum</name>
    <dbReference type="NCBI Taxonomy" id="2840860"/>
    <lineage>
        <taxon>Bacteria</taxon>
        <taxon>Bacillati</taxon>
        <taxon>Bacillota</taxon>
        <taxon>Clostridia</taxon>
        <taxon>Eubacteriales</taxon>
        <taxon>Oscillospiraceae</taxon>
        <taxon>Oscillospiraceae incertae sedis</taxon>
        <taxon>Candidatus Limousia</taxon>
    </lineage>
</organism>
<dbReference type="GO" id="GO:0005737">
    <property type="term" value="C:cytoplasm"/>
    <property type="evidence" value="ECO:0007669"/>
    <property type="project" value="TreeGrafter"/>
</dbReference>
<feature type="domain" description="UPF0029" evidence="3">
    <location>
        <begin position="139"/>
        <end position="194"/>
    </location>
</feature>
<sequence length="209" mass="23099">MSSSYKTVKEYGEAEFVEKRSRFIGYCKPVKTEEDAIAFINEKKSKHWDATHNVYAYCIREGNIKRYSDDGEPQGTAGIPTLDVLQKSGVTDAVVVVTRYFGGILLGGGGLVRAYSHGAKIGMEAAKVVTMEESLICSVVCDYTRYGKLQSLIPECGGIIDDTQFTDCVEIKFHIREEMLGGLNKKIADATCGQVEVEVTDSKFFMNEC</sequence>
<dbReference type="AlphaFoldDB" id="A0A9D1S7Y0"/>
<evidence type="ECO:0000313" key="4">
    <source>
        <dbReference type="EMBL" id="HIU50195.1"/>
    </source>
</evidence>
<gene>
    <name evidence="4" type="ORF">IAD22_04195</name>
</gene>
<proteinExistence type="inferred from homology"/>
<dbReference type="EMBL" id="DVNG01000059">
    <property type="protein sequence ID" value="HIU50195.1"/>
    <property type="molecule type" value="Genomic_DNA"/>
</dbReference>
<dbReference type="Gene3D" id="3.30.230.30">
    <property type="entry name" value="Impact, N-terminal domain"/>
    <property type="match status" value="1"/>
</dbReference>
<name>A0A9D1S7Y0_9FIRM</name>
<dbReference type="InterPro" id="IPR020568">
    <property type="entry name" value="Ribosomal_Su5_D2-typ_SF"/>
</dbReference>
<dbReference type="SUPFAM" id="SSF54980">
    <property type="entry name" value="EF-G C-terminal domain-like"/>
    <property type="match status" value="1"/>
</dbReference>
<evidence type="ECO:0000259" key="3">
    <source>
        <dbReference type="Pfam" id="PF09186"/>
    </source>
</evidence>
<dbReference type="InterPro" id="IPR015796">
    <property type="entry name" value="Impact_YigZ-like"/>
</dbReference>
<dbReference type="PANTHER" id="PTHR16301:SF20">
    <property type="entry name" value="IMPACT FAMILY MEMBER YIGZ"/>
    <property type="match status" value="1"/>
</dbReference>
<comment type="similarity">
    <text evidence="1">Belongs to the IMPACT family.</text>
</comment>
<reference evidence="4" key="1">
    <citation type="submission" date="2020-10" db="EMBL/GenBank/DDBJ databases">
        <authorList>
            <person name="Gilroy R."/>
        </authorList>
    </citation>
    <scope>NUCLEOTIDE SEQUENCE</scope>
    <source>
        <strain evidence="4">ChiGjej1B1-1684</strain>
    </source>
</reference>
<dbReference type="InterPro" id="IPR036956">
    <property type="entry name" value="Impact_N_sf"/>
</dbReference>
<dbReference type="InterPro" id="IPR015269">
    <property type="entry name" value="UPF0029_Impact_C"/>
</dbReference>
<dbReference type="SUPFAM" id="SSF54211">
    <property type="entry name" value="Ribosomal protein S5 domain 2-like"/>
    <property type="match status" value="1"/>
</dbReference>
<feature type="domain" description="Impact N-terminal" evidence="2">
    <location>
        <begin position="19"/>
        <end position="120"/>
    </location>
</feature>
<dbReference type="Pfam" id="PF01205">
    <property type="entry name" value="Impact_N"/>
    <property type="match status" value="1"/>
</dbReference>
<dbReference type="NCBIfam" id="TIGR00257">
    <property type="entry name" value="IMPACT_YIGZ"/>
    <property type="match status" value="1"/>
</dbReference>
<dbReference type="GO" id="GO:0006446">
    <property type="term" value="P:regulation of translational initiation"/>
    <property type="evidence" value="ECO:0007669"/>
    <property type="project" value="TreeGrafter"/>
</dbReference>
<comment type="caution">
    <text evidence="4">The sequence shown here is derived from an EMBL/GenBank/DDBJ whole genome shotgun (WGS) entry which is preliminary data.</text>
</comment>
<evidence type="ECO:0000313" key="5">
    <source>
        <dbReference type="Proteomes" id="UP000824118"/>
    </source>
</evidence>
<protein>
    <submittedName>
        <fullName evidence="4">YigZ family protein</fullName>
    </submittedName>
</protein>
<reference evidence="4" key="2">
    <citation type="journal article" date="2021" name="PeerJ">
        <title>Extensive microbial diversity within the chicken gut microbiome revealed by metagenomics and culture.</title>
        <authorList>
            <person name="Gilroy R."/>
            <person name="Ravi A."/>
            <person name="Getino M."/>
            <person name="Pursley I."/>
            <person name="Horton D.L."/>
            <person name="Alikhan N.F."/>
            <person name="Baker D."/>
            <person name="Gharbi K."/>
            <person name="Hall N."/>
            <person name="Watson M."/>
            <person name="Adriaenssens E.M."/>
            <person name="Foster-Nyarko E."/>
            <person name="Jarju S."/>
            <person name="Secka A."/>
            <person name="Antonio M."/>
            <person name="Oren A."/>
            <person name="Chaudhuri R.R."/>
            <person name="La Ragione R."/>
            <person name="Hildebrand F."/>
            <person name="Pallen M.J."/>
        </authorList>
    </citation>
    <scope>NUCLEOTIDE SEQUENCE</scope>
    <source>
        <strain evidence="4">ChiGjej1B1-1684</strain>
    </source>
</reference>